<keyword evidence="2" id="KW-1185">Reference proteome</keyword>
<gene>
    <name evidence="1" type="ORF">M422DRAFT_268485</name>
</gene>
<protein>
    <recommendedName>
        <fullName evidence="3">F-box domain-containing protein</fullName>
    </recommendedName>
</protein>
<dbReference type="Gene3D" id="3.80.10.10">
    <property type="entry name" value="Ribonuclease Inhibitor"/>
    <property type="match status" value="1"/>
</dbReference>
<dbReference type="OrthoDB" id="3249214at2759"/>
<evidence type="ECO:0000313" key="1">
    <source>
        <dbReference type="EMBL" id="KIJ30024.1"/>
    </source>
</evidence>
<dbReference type="SUPFAM" id="SSF52047">
    <property type="entry name" value="RNI-like"/>
    <property type="match status" value="1"/>
</dbReference>
<dbReference type="AlphaFoldDB" id="A0A0C9U6W2"/>
<name>A0A0C9U6W2_SPHS4</name>
<dbReference type="EMBL" id="KN837270">
    <property type="protein sequence ID" value="KIJ30024.1"/>
    <property type="molecule type" value="Genomic_DNA"/>
</dbReference>
<evidence type="ECO:0008006" key="3">
    <source>
        <dbReference type="Google" id="ProtNLM"/>
    </source>
</evidence>
<proteinExistence type="predicted"/>
<organism evidence="1 2">
    <name type="scientific">Sphaerobolus stellatus (strain SS14)</name>
    <dbReference type="NCBI Taxonomy" id="990650"/>
    <lineage>
        <taxon>Eukaryota</taxon>
        <taxon>Fungi</taxon>
        <taxon>Dikarya</taxon>
        <taxon>Basidiomycota</taxon>
        <taxon>Agaricomycotina</taxon>
        <taxon>Agaricomycetes</taxon>
        <taxon>Phallomycetidae</taxon>
        <taxon>Geastrales</taxon>
        <taxon>Sphaerobolaceae</taxon>
        <taxon>Sphaerobolus</taxon>
    </lineage>
</organism>
<dbReference type="InterPro" id="IPR032675">
    <property type="entry name" value="LRR_dom_sf"/>
</dbReference>
<reference evidence="1 2" key="1">
    <citation type="submission" date="2014-06" db="EMBL/GenBank/DDBJ databases">
        <title>Evolutionary Origins and Diversification of the Mycorrhizal Mutualists.</title>
        <authorList>
            <consortium name="DOE Joint Genome Institute"/>
            <consortium name="Mycorrhizal Genomics Consortium"/>
            <person name="Kohler A."/>
            <person name="Kuo A."/>
            <person name="Nagy L.G."/>
            <person name="Floudas D."/>
            <person name="Copeland A."/>
            <person name="Barry K.W."/>
            <person name="Cichocki N."/>
            <person name="Veneault-Fourrey C."/>
            <person name="LaButti K."/>
            <person name="Lindquist E.A."/>
            <person name="Lipzen A."/>
            <person name="Lundell T."/>
            <person name="Morin E."/>
            <person name="Murat C."/>
            <person name="Riley R."/>
            <person name="Ohm R."/>
            <person name="Sun H."/>
            <person name="Tunlid A."/>
            <person name="Henrissat B."/>
            <person name="Grigoriev I.V."/>
            <person name="Hibbett D.S."/>
            <person name="Martin F."/>
        </authorList>
    </citation>
    <scope>NUCLEOTIDE SEQUENCE [LARGE SCALE GENOMIC DNA]</scope>
    <source>
        <strain evidence="1 2">SS14</strain>
    </source>
</reference>
<dbReference type="HOGENOM" id="CLU_041706_0_0_1"/>
<accession>A0A0C9U6W2</accession>
<dbReference type="Proteomes" id="UP000054279">
    <property type="component" value="Unassembled WGS sequence"/>
</dbReference>
<evidence type="ECO:0000313" key="2">
    <source>
        <dbReference type="Proteomes" id="UP000054279"/>
    </source>
</evidence>
<dbReference type="CDD" id="cd09917">
    <property type="entry name" value="F-box_SF"/>
    <property type="match status" value="1"/>
</dbReference>
<sequence>MFICKEQYSTSLLPSLPPELVESIAADIDSPVDLLNLALTCRILHDIIIPFHLHFRKLNLNISGAPLALWYGIISSLVSFPSLQSLTVDFNHIDDDDVVLCFEIVSVGHVPKLKALRLRKIYINPNKPGPSVTTVLMSSATLPQLREFTLTVHSNVYFRDVTNETRADMGYGFLARHPQLESLTVLSYAGDSGGISPLNVIIVQILAFYALAHSLWLPTRSPPSLASSRNSQECVLHVSDYLSISFIRSLPISIQRLVVKTHPGSHHADSLEYTEYLTNFHNLTHVGGFNWTQSSIKDHFLDLCPPKAGIPLQKLKEGFAPEKEHLTHSQVFPWEISWDASS</sequence>